<evidence type="ECO:0000313" key="1">
    <source>
        <dbReference type="EMBL" id="QHT76539.1"/>
    </source>
</evidence>
<accession>A0A6C0H7R5</accession>
<dbReference type="EMBL" id="MN739897">
    <property type="protein sequence ID" value="QHT76539.1"/>
    <property type="molecule type" value="Genomic_DNA"/>
</dbReference>
<sequence length="31" mass="3632">MIYLKGTSFIHNYIVNIYLSKLNKSSNINNE</sequence>
<name>A0A6C0H7R5_9ZZZZ</name>
<protein>
    <submittedName>
        <fullName evidence="1">Uncharacterized protein</fullName>
    </submittedName>
</protein>
<reference evidence="1" key="1">
    <citation type="journal article" date="2020" name="Nature">
        <title>Giant virus diversity and host interactions through global metagenomics.</title>
        <authorList>
            <person name="Schulz F."/>
            <person name="Roux S."/>
            <person name="Paez-Espino D."/>
            <person name="Jungbluth S."/>
            <person name="Walsh D.A."/>
            <person name="Denef V.J."/>
            <person name="McMahon K.D."/>
            <person name="Konstantinidis K.T."/>
            <person name="Eloe-Fadrosh E.A."/>
            <person name="Kyrpides N.C."/>
            <person name="Woyke T."/>
        </authorList>
    </citation>
    <scope>NUCLEOTIDE SEQUENCE</scope>
    <source>
        <strain evidence="1">GVMAG-M-3300023179-82</strain>
    </source>
</reference>
<dbReference type="AlphaFoldDB" id="A0A6C0H7R5"/>
<organism evidence="1">
    <name type="scientific">viral metagenome</name>
    <dbReference type="NCBI Taxonomy" id="1070528"/>
    <lineage>
        <taxon>unclassified sequences</taxon>
        <taxon>metagenomes</taxon>
        <taxon>organismal metagenomes</taxon>
    </lineage>
</organism>
<proteinExistence type="predicted"/>